<dbReference type="Ensembl" id="ENSCPVT00000024993.1">
    <property type="protein sequence ID" value="ENSCPVP00000026776.1"/>
    <property type="gene ID" value="ENSCPVG00000017665.1"/>
</dbReference>
<dbReference type="Proteomes" id="UP000694382">
    <property type="component" value="Chromosome 2"/>
</dbReference>
<evidence type="ECO:0000313" key="2">
    <source>
        <dbReference type="Proteomes" id="UP000694382"/>
    </source>
</evidence>
<evidence type="ECO:0000313" key="1">
    <source>
        <dbReference type="Ensembl" id="ENSCPVP00000026776.1"/>
    </source>
</evidence>
<accession>A0A8U8BE94</accession>
<organism evidence="1 2">
    <name type="scientific">Geospiza parvula</name>
    <name type="common">Small tree-finch</name>
    <name type="synonym">Camarhynchus parvulus</name>
    <dbReference type="NCBI Taxonomy" id="87175"/>
    <lineage>
        <taxon>Eukaryota</taxon>
        <taxon>Metazoa</taxon>
        <taxon>Chordata</taxon>
        <taxon>Craniata</taxon>
        <taxon>Vertebrata</taxon>
        <taxon>Euteleostomi</taxon>
        <taxon>Archelosauria</taxon>
        <taxon>Archosauria</taxon>
        <taxon>Dinosauria</taxon>
        <taxon>Saurischia</taxon>
        <taxon>Theropoda</taxon>
        <taxon>Coelurosauria</taxon>
        <taxon>Aves</taxon>
        <taxon>Neognathae</taxon>
        <taxon>Neoaves</taxon>
        <taxon>Telluraves</taxon>
        <taxon>Australaves</taxon>
        <taxon>Passeriformes</taxon>
        <taxon>Thraupidae</taxon>
        <taxon>Camarhynchus</taxon>
    </lineage>
</organism>
<reference evidence="1" key="1">
    <citation type="submission" date="2020-02" db="EMBL/GenBank/DDBJ databases">
        <authorList>
            <person name="Enbody D E."/>
            <person name="Pettersson E M."/>
        </authorList>
    </citation>
    <scope>NUCLEOTIDE SEQUENCE [LARGE SCALE GENOMIC DNA]</scope>
</reference>
<proteinExistence type="predicted"/>
<protein>
    <submittedName>
        <fullName evidence="1">Uncharacterized protein</fullName>
    </submittedName>
</protein>
<keyword evidence="2" id="KW-1185">Reference proteome</keyword>
<reference evidence="1" key="3">
    <citation type="submission" date="2025-09" db="UniProtKB">
        <authorList>
            <consortium name="Ensembl"/>
        </authorList>
    </citation>
    <scope>IDENTIFICATION</scope>
</reference>
<reference evidence="1" key="2">
    <citation type="submission" date="2025-08" db="UniProtKB">
        <authorList>
            <consortium name="Ensembl"/>
        </authorList>
    </citation>
    <scope>IDENTIFICATION</scope>
</reference>
<sequence>MSEYIELASGTEMISCWVAENNGWKYELFNPLLPQRHCMQCAAGWQHTVTCQDVVLGCGGRERHGKAGRGSSCCMFSGGTGAVKGKHASV</sequence>
<name>A0A8U8BE94_GEOPR</name>
<dbReference type="AlphaFoldDB" id="A0A8U8BE94"/>